<feature type="domain" description="NR LBD" evidence="4">
    <location>
        <begin position="15"/>
        <end position="230"/>
    </location>
</feature>
<evidence type="ECO:0000313" key="6">
    <source>
        <dbReference type="Proteomes" id="UP000271162"/>
    </source>
</evidence>
<gene>
    <name evidence="5" type="ORF">NBR_LOCUS21207</name>
</gene>
<dbReference type="SMART" id="SM00430">
    <property type="entry name" value="HOLI"/>
    <property type="match status" value="1"/>
</dbReference>
<proteinExistence type="predicted"/>
<evidence type="ECO:0000256" key="1">
    <source>
        <dbReference type="ARBA" id="ARBA00023015"/>
    </source>
</evidence>
<evidence type="ECO:0000256" key="2">
    <source>
        <dbReference type="ARBA" id="ARBA00023163"/>
    </source>
</evidence>
<keyword evidence="2" id="KW-0804">Transcription</keyword>
<evidence type="ECO:0000259" key="4">
    <source>
        <dbReference type="PROSITE" id="PS51843"/>
    </source>
</evidence>
<name>A0A3P7BV34_NIPBR</name>
<evidence type="ECO:0000313" key="5">
    <source>
        <dbReference type="EMBL" id="VDL84948.1"/>
    </source>
</evidence>
<dbReference type="STRING" id="27835.A0A3P7BV34"/>
<keyword evidence="6" id="KW-1185">Reference proteome</keyword>
<evidence type="ECO:0000256" key="3">
    <source>
        <dbReference type="ARBA" id="ARBA00023170"/>
    </source>
</evidence>
<keyword evidence="3" id="KW-0675">Receptor</keyword>
<dbReference type="PROSITE" id="PS51843">
    <property type="entry name" value="NR_LBD"/>
    <property type="match status" value="1"/>
</dbReference>
<accession>A0A3P7BV34</accession>
<dbReference type="InterPro" id="IPR035500">
    <property type="entry name" value="NHR-like_dom_sf"/>
</dbReference>
<keyword evidence="1" id="KW-0805">Transcription regulation</keyword>
<dbReference type="SUPFAM" id="SSF48508">
    <property type="entry name" value="Nuclear receptor ligand-binding domain"/>
    <property type="match status" value="1"/>
</dbReference>
<reference evidence="5 6" key="1">
    <citation type="submission" date="2018-11" db="EMBL/GenBank/DDBJ databases">
        <authorList>
            <consortium name="Pathogen Informatics"/>
        </authorList>
    </citation>
    <scope>NUCLEOTIDE SEQUENCE [LARGE SCALE GENOMIC DNA]</scope>
</reference>
<sequence length="230" mass="26580">MCDNSTSSRSQFDYSLDISLAEVLGKPHLCCARTPIGWGEDEYTGQSILEILKQVYCRTVTHFADFVTSCPELSLLEERDRLSLCSTNYCGIVLLMLVYNAYERGCDGILFPHGFKYSLSKSHRREDHEFNEFLHELVEYLHRNVAQTFRAINITVEEYSILKTILLFSGVITLTDAGTETVHRARRKYTSLLSEYVMMTRSDLTSEEKMERLAKLFDIIPLMLRFIDEN</sequence>
<organism evidence="5 6">
    <name type="scientific">Nippostrongylus brasiliensis</name>
    <name type="common">Rat hookworm</name>
    <dbReference type="NCBI Taxonomy" id="27835"/>
    <lineage>
        <taxon>Eukaryota</taxon>
        <taxon>Metazoa</taxon>
        <taxon>Ecdysozoa</taxon>
        <taxon>Nematoda</taxon>
        <taxon>Chromadorea</taxon>
        <taxon>Rhabditida</taxon>
        <taxon>Rhabditina</taxon>
        <taxon>Rhabditomorpha</taxon>
        <taxon>Strongyloidea</taxon>
        <taxon>Heligmosomidae</taxon>
        <taxon>Nippostrongylus</taxon>
    </lineage>
</organism>
<protein>
    <recommendedName>
        <fullName evidence="4">NR LBD domain-containing protein</fullName>
    </recommendedName>
</protein>
<dbReference type="InterPro" id="IPR000536">
    <property type="entry name" value="Nucl_hrmn_rcpt_lig-bd"/>
</dbReference>
<dbReference type="Gene3D" id="1.10.565.10">
    <property type="entry name" value="Retinoid X Receptor"/>
    <property type="match status" value="1"/>
</dbReference>
<dbReference type="Pfam" id="PF00104">
    <property type="entry name" value="Hormone_recep"/>
    <property type="match status" value="1"/>
</dbReference>
<dbReference type="InterPro" id="IPR052499">
    <property type="entry name" value="C.elegans_NHRs"/>
</dbReference>
<dbReference type="AlphaFoldDB" id="A0A3P7BV34"/>
<dbReference type="PANTHER" id="PTHR47630">
    <property type="entry name" value="NUCLEAR HORMONE RECEPTOR FAMILY-RELATED-RELATED"/>
    <property type="match status" value="1"/>
</dbReference>
<dbReference type="EMBL" id="UYSL01026038">
    <property type="protein sequence ID" value="VDL84948.1"/>
    <property type="molecule type" value="Genomic_DNA"/>
</dbReference>
<dbReference type="Proteomes" id="UP000271162">
    <property type="component" value="Unassembled WGS sequence"/>
</dbReference>